<feature type="compositionally biased region" description="Low complexity" evidence="9">
    <location>
        <begin position="579"/>
        <end position="590"/>
    </location>
</feature>
<feature type="compositionally biased region" description="Basic residues" evidence="9">
    <location>
        <begin position="554"/>
        <end position="578"/>
    </location>
</feature>
<comment type="caution">
    <text evidence="11">The sequence shown here is derived from an EMBL/GenBank/DDBJ whole genome shotgun (WGS) entry which is preliminary data.</text>
</comment>
<evidence type="ECO:0000256" key="9">
    <source>
        <dbReference type="SAM" id="MobiDB-lite"/>
    </source>
</evidence>
<feature type="domain" description="Pre-mRNA-splicing factor SLU7" evidence="10">
    <location>
        <begin position="166"/>
        <end position="442"/>
    </location>
</feature>
<gene>
    <name evidence="11" type="ORF">PMAYCL1PPCAC_04177</name>
</gene>
<keyword evidence="4 8" id="KW-0507">mRNA processing</keyword>
<dbReference type="Pfam" id="PF11708">
    <property type="entry name" value="Slu7"/>
    <property type="match status" value="1"/>
</dbReference>
<sequence length="669" mass="76927">VKMSGFKQQTPVSQLIRTGKGGGGVDERKTRDSFRREKDLEEDRKLGLEPACVDVDSGRDINPHIPQFITQTPWYVPAEGPTLKHQRPHWERQQEVDTGVHEWYHRGVKETSSKPVKFKAGSCENCGATTHKKKECYERPRKLGAKHTNDDIAADDYLQPKIRLTSWEAKRDRWNGYDNAAYSEVIKEHEKQEEVRKIIKAEKLKEEKAAADAAKEKAEAENSADEGAAEEKEGGAESQGDEIDDEDKYADDADMQQSVDMDSRTRITVRNLRIREDTAKYLYNLNENAPYYDPKSRSMRENPLAGIKGKEAQAAKFAGENFVRYSGEVVAANEAQVFAWSARCQGIDVHALAEPTKLEQLQKDFKSEKKDVKEETKQKLLEKYGGDEHLQAPPKELLMAQSEAYVEYSRKGAIIKGEERPLVKSRYEEDVYAKNHSSVFGSFWANGRWGFRCCHSFVKQSYCIGEQGYAVNDEMAALPTMTKKEAKEEPKEEKKEEVEEVETKKEVKEESSSSSSSESESSEDSEEEREKQKKKKEEEAEEEKRRAEREARKRDRRREKRKRRAEKMGGKRKRKRHNSSSSSDDSGDSSASEKEEDNTEDAKLQREVAKALKEDQRARKEAKKNERDRKYNTNYDFKKPTEVEVEAYKLTQVHAADPMAKYIEEKRNK</sequence>
<dbReference type="EMBL" id="BTRK01000001">
    <property type="protein sequence ID" value="GMR33982.1"/>
    <property type="molecule type" value="Genomic_DNA"/>
</dbReference>
<feature type="compositionally biased region" description="Basic and acidic residues" evidence="9">
    <location>
        <begin position="210"/>
        <end position="220"/>
    </location>
</feature>
<comment type="similarity">
    <text evidence="2 8">Belongs to the SLU7 family.</text>
</comment>
<reference evidence="12" key="1">
    <citation type="submission" date="2022-10" db="EMBL/GenBank/DDBJ databases">
        <title>Genome assembly of Pristionchus species.</title>
        <authorList>
            <person name="Yoshida K."/>
            <person name="Sommer R.J."/>
        </authorList>
    </citation>
    <scope>NUCLEOTIDE SEQUENCE [LARGE SCALE GENOMIC DNA]</scope>
    <source>
        <strain evidence="12">RS5460</strain>
    </source>
</reference>
<evidence type="ECO:0000256" key="2">
    <source>
        <dbReference type="ARBA" id="ARBA00007203"/>
    </source>
</evidence>
<evidence type="ECO:0000256" key="7">
    <source>
        <dbReference type="ARBA" id="ARBA00023242"/>
    </source>
</evidence>
<evidence type="ECO:0000313" key="11">
    <source>
        <dbReference type="EMBL" id="GMR33982.1"/>
    </source>
</evidence>
<organism evidence="11 12">
    <name type="scientific">Pristionchus mayeri</name>
    <dbReference type="NCBI Taxonomy" id="1317129"/>
    <lineage>
        <taxon>Eukaryota</taxon>
        <taxon>Metazoa</taxon>
        <taxon>Ecdysozoa</taxon>
        <taxon>Nematoda</taxon>
        <taxon>Chromadorea</taxon>
        <taxon>Rhabditida</taxon>
        <taxon>Rhabditina</taxon>
        <taxon>Diplogasteromorpha</taxon>
        <taxon>Diplogasteroidea</taxon>
        <taxon>Neodiplogasteridae</taxon>
        <taxon>Pristionchus</taxon>
    </lineage>
</organism>
<feature type="compositionally biased region" description="Basic and acidic residues" evidence="9">
    <location>
        <begin position="528"/>
        <end position="553"/>
    </location>
</feature>
<dbReference type="Proteomes" id="UP001328107">
    <property type="component" value="Unassembled WGS sequence"/>
</dbReference>
<dbReference type="GO" id="GO:0000398">
    <property type="term" value="P:mRNA splicing, via spliceosome"/>
    <property type="evidence" value="ECO:0007669"/>
    <property type="project" value="UniProtKB-UniRule"/>
</dbReference>
<keyword evidence="12" id="KW-1185">Reference proteome</keyword>
<comment type="subcellular location">
    <subcellularLocation>
        <location evidence="1 8">Nucleus</location>
    </subcellularLocation>
</comment>
<feature type="region of interest" description="Disordered" evidence="9">
    <location>
        <begin position="210"/>
        <end position="244"/>
    </location>
</feature>
<feature type="region of interest" description="Disordered" evidence="9">
    <location>
        <begin position="483"/>
        <end position="635"/>
    </location>
</feature>
<feature type="compositionally biased region" description="Basic and acidic residues" evidence="9">
    <location>
        <begin position="600"/>
        <end position="635"/>
    </location>
</feature>
<evidence type="ECO:0000256" key="6">
    <source>
        <dbReference type="ARBA" id="ARBA00023187"/>
    </source>
</evidence>
<evidence type="ECO:0000313" key="12">
    <source>
        <dbReference type="Proteomes" id="UP001328107"/>
    </source>
</evidence>
<name>A0AAN4Z3P8_9BILA</name>
<evidence type="ECO:0000256" key="5">
    <source>
        <dbReference type="ARBA" id="ARBA00022728"/>
    </source>
</evidence>
<dbReference type="InterPro" id="IPR039974">
    <property type="entry name" value="Splicing_factor_SLU7"/>
</dbReference>
<protein>
    <recommendedName>
        <fullName evidence="3 8">Pre-mRNA-splicing factor SLU7</fullName>
    </recommendedName>
</protein>
<keyword evidence="6 8" id="KW-0508">mRNA splicing</keyword>
<dbReference type="AlphaFoldDB" id="A0AAN4Z3P8"/>
<evidence type="ECO:0000256" key="8">
    <source>
        <dbReference type="RuleBase" id="RU367071"/>
    </source>
</evidence>
<dbReference type="PANTHER" id="PTHR12942:SF2">
    <property type="entry name" value="PRE-MRNA-SPLICING FACTOR SLU7"/>
    <property type="match status" value="1"/>
</dbReference>
<evidence type="ECO:0000256" key="4">
    <source>
        <dbReference type="ARBA" id="ARBA00022664"/>
    </source>
</evidence>
<feature type="non-terminal residue" evidence="11">
    <location>
        <position position="1"/>
    </location>
</feature>
<dbReference type="InterPro" id="IPR021715">
    <property type="entry name" value="Slu7_dom"/>
</dbReference>
<feature type="compositionally biased region" description="Basic and acidic residues" evidence="9">
    <location>
        <begin position="25"/>
        <end position="42"/>
    </location>
</feature>
<accession>A0AAN4Z3P8</accession>
<dbReference type="GO" id="GO:0030628">
    <property type="term" value="F:pre-mRNA 3'-splice site binding"/>
    <property type="evidence" value="ECO:0007669"/>
    <property type="project" value="UniProtKB-UniRule"/>
</dbReference>
<evidence type="ECO:0000256" key="1">
    <source>
        <dbReference type="ARBA" id="ARBA00004123"/>
    </source>
</evidence>
<evidence type="ECO:0000256" key="3">
    <source>
        <dbReference type="ARBA" id="ARBA00021377"/>
    </source>
</evidence>
<feature type="region of interest" description="Disordered" evidence="9">
    <location>
        <begin position="1"/>
        <end position="42"/>
    </location>
</feature>
<comment type="function">
    <text evidence="8">Involved in pre-mRNA splicing.</text>
</comment>
<dbReference type="PANTHER" id="PTHR12942">
    <property type="entry name" value="STEP II SPLICING FACTOR SLU7"/>
    <property type="match status" value="1"/>
</dbReference>
<feature type="compositionally biased region" description="Basic and acidic residues" evidence="9">
    <location>
        <begin position="483"/>
        <end position="511"/>
    </location>
</feature>
<evidence type="ECO:0000259" key="10">
    <source>
        <dbReference type="Pfam" id="PF11708"/>
    </source>
</evidence>
<feature type="compositionally biased region" description="Polar residues" evidence="9">
    <location>
        <begin position="1"/>
        <end position="16"/>
    </location>
</feature>
<keyword evidence="7 8" id="KW-0539">Nucleus</keyword>
<keyword evidence="5 8" id="KW-0747">Spliceosome</keyword>
<comment type="subunit">
    <text evidence="8">Associated with the spliceosome.</text>
</comment>
<proteinExistence type="inferred from homology"/>
<dbReference type="GO" id="GO:0005681">
    <property type="term" value="C:spliceosomal complex"/>
    <property type="evidence" value="ECO:0007669"/>
    <property type="project" value="UniProtKB-UniRule"/>
</dbReference>